<gene>
    <name evidence="1" type="ORF">BHC57_08790</name>
</gene>
<comment type="caution">
    <text evidence="1">The sequence shown here is derived from an EMBL/GenBank/DDBJ whole genome shotgun (WGS) entry which is preliminary data.</text>
</comment>
<protein>
    <submittedName>
        <fullName evidence="1">Esterase</fullName>
    </submittedName>
</protein>
<organism evidence="1 2">
    <name type="scientific">Snodgrassella alvi</name>
    <dbReference type="NCBI Taxonomy" id="1196083"/>
    <lineage>
        <taxon>Bacteria</taxon>
        <taxon>Pseudomonadati</taxon>
        <taxon>Pseudomonadota</taxon>
        <taxon>Betaproteobacteria</taxon>
        <taxon>Neisseriales</taxon>
        <taxon>Neisseriaceae</taxon>
        <taxon>Snodgrassella</taxon>
    </lineage>
</organism>
<evidence type="ECO:0000313" key="2">
    <source>
        <dbReference type="Proteomes" id="UP000230463"/>
    </source>
</evidence>
<dbReference type="GO" id="GO:0016787">
    <property type="term" value="F:hydrolase activity"/>
    <property type="evidence" value="ECO:0007669"/>
    <property type="project" value="InterPro"/>
</dbReference>
<dbReference type="Pfam" id="PF06821">
    <property type="entry name" value="Ser_hydrolase"/>
    <property type="match status" value="1"/>
</dbReference>
<sequence length="200" mass="21874">MTDTQTLQPPHIFIVHGFQSSPHDNWFDWLATQARTAGATVTLPAMPNPDNPQAAAWQQILDEIIGQPETNTFLIGHSLGVITLLRFLSRHQPAQLGGLILAAGFATHLPALPILDNYINASQPDFTALQHISMPVHSIISTNDYYVPQQASNTIAHTLHSSIDYVPSGGHLMTQDGFSKLAPAWQSLKQMLAQAETPKK</sequence>
<dbReference type="PANTHER" id="PTHR15394">
    <property type="entry name" value="SERINE HYDROLASE RBBP9"/>
    <property type="match status" value="1"/>
</dbReference>
<reference evidence="1 2" key="1">
    <citation type="journal article" date="2017" name="MBio">
        <title>Type VI secretion-mediated competition in the bee gut microbiome.</title>
        <authorList>
            <person name="Steele M.I."/>
            <person name="Kwong W.K."/>
            <person name="Powell J.E."/>
            <person name="Whiteley M."/>
            <person name="Moran N.A."/>
        </authorList>
    </citation>
    <scope>NUCLEOTIDE SEQUENCE [LARGE SCALE GENOMIC DNA]</scope>
    <source>
        <strain evidence="1 2">HK3</strain>
    </source>
</reference>
<proteinExistence type="predicted"/>
<dbReference type="InterPro" id="IPR010662">
    <property type="entry name" value="RBBP9/YdeN"/>
</dbReference>
<dbReference type="PANTHER" id="PTHR15394:SF3">
    <property type="entry name" value="SERINE HYDROLASE RBBP9"/>
    <property type="match status" value="1"/>
</dbReference>
<dbReference type="Proteomes" id="UP000230463">
    <property type="component" value="Unassembled WGS sequence"/>
</dbReference>
<dbReference type="SUPFAM" id="SSF53474">
    <property type="entry name" value="alpha/beta-Hydrolases"/>
    <property type="match status" value="1"/>
</dbReference>
<dbReference type="AlphaFoldDB" id="A0A855G6E3"/>
<dbReference type="Gene3D" id="3.40.50.1820">
    <property type="entry name" value="alpha/beta hydrolase"/>
    <property type="match status" value="1"/>
</dbReference>
<dbReference type="InterPro" id="IPR029058">
    <property type="entry name" value="AB_hydrolase_fold"/>
</dbReference>
<evidence type="ECO:0000313" key="1">
    <source>
        <dbReference type="EMBL" id="PIT59460.1"/>
    </source>
</evidence>
<dbReference type="OrthoDB" id="9804993at2"/>
<name>A0A855G6E3_9NEIS</name>
<accession>A0A855G6E3</accession>
<dbReference type="RefSeq" id="WP_100099203.1">
    <property type="nucleotide sequence ID" value="NZ_MDUZ01000025.1"/>
</dbReference>
<dbReference type="EMBL" id="MEIU01000059">
    <property type="protein sequence ID" value="PIT59460.1"/>
    <property type="molecule type" value="Genomic_DNA"/>
</dbReference>